<keyword evidence="3 4" id="KW-0342">GTP-binding</keyword>
<gene>
    <name evidence="4" type="primary">ftsZ</name>
    <name evidence="8" type="ORF">UR23_C0005G0002</name>
</gene>
<keyword evidence="2 4" id="KW-0547">Nucleotide-binding</keyword>
<sequence length="428" mass="46410">MPQIKPEAESFTSIKVIGVGGGGGNAIDHMIDMGVKGVEFIVVNTDAQDLHYCKANEKIHIGKNATRGLGAGMDPELGRQSAEESKEELAKMLDGADMVFITGGKGGGTCTGAAPFIAELARSAGALTIAIVTRPFSFEGSQRAQIALEGIEDLKGNVDSLVVIHNDRVLNIIDRNTSLNKAFSIIDNILLQAVQGISDLITLPGIINVDFADVKAIMKNSGAALIGFGEASGDDRAVEAAKMAINSPLVEMSINGAKRLLFSVSGGSDISMSEINKAAEVITSCIDPDAKIIFGAFNDNKIEKGVLRITIIATGFDREIISDNKIREVREIYKINDDKNDFNSIKKIEKDENNTEKKNIFKRNERVNDFIEEDIDLEVDILGGSSEVNYNNKNKESDLLKDNSLLDSEDNEDELSIPTFIRNKMKRK</sequence>
<dbReference type="EMBL" id="LBOK01000005">
    <property type="protein sequence ID" value="KKP37222.1"/>
    <property type="molecule type" value="Genomic_DNA"/>
</dbReference>
<feature type="binding site" evidence="4">
    <location>
        <position position="143"/>
    </location>
    <ligand>
        <name>GTP</name>
        <dbReference type="ChEBI" id="CHEBI:37565"/>
    </ligand>
</feature>
<evidence type="ECO:0000259" key="7">
    <source>
        <dbReference type="SMART" id="SM00865"/>
    </source>
</evidence>
<feature type="domain" description="Tubulin/FtsZ 2-layer sandwich" evidence="7">
    <location>
        <begin position="207"/>
        <end position="325"/>
    </location>
</feature>
<dbReference type="SUPFAM" id="SSF52490">
    <property type="entry name" value="Tubulin nucleotide-binding domain-like"/>
    <property type="match status" value="1"/>
</dbReference>
<keyword evidence="4" id="KW-0963">Cytoplasm</keyword>
<dbReference type="PRINTS" id="PR00423">
    <property type="entry name" value="CELLDVISFTSZ"/>
</dbReference>
<evidence type="ECO:0000256" key="5">
    <source>
        <dbReference type="NCBIfam" id="TIGR00065"/>
    </source>
</evidence>
<dbReference type="InterPro" id="IPR008280">
    <property type="entry name" value="Tub_FtsZ_C"/>
</dbReference>
<dbReference type="InterPro" id="IPR024757">
    <property type="entry name" value="FtsZ_C"/>
</dbReference>
<dbReference type="PANTHER" id="PTHR30314:SF3">
    <property type="entry name" value="MITOCHONDRIAL DIVISION PROTEIN FSZA"/>
    <property type="match status" value="1"/>
</dbReference>
<dbReference type="PATRIC" id="fig|1618475.3.peg.72"/>
<keyword evidence="4" id="KW-0131">Cell cycle</keyword>
<comment type="caution">
    <text evidence="4">Lacks conserved residue(s) required for the propagation of feature annotation.</text>
</comment>
<dbReference type="CDD" id="cd02201">
    <property type="entry name" value="FtsZ_type1"/>
    <property type="match status" value="1"/>
</dbReference>
<dbReference type="GO" id="GO:0043093">
    <property type="term" value="P:FtsZ-dependent cytokinesis"/>
    <property type="evidence" value="ECO:0007669"/>
    <property type="project" value="UniProtKB-UniRule"/>
</dbReference>
<dbReference type="GO" id="GO:0003924">
    <property type="term" value="F:GTPase activity"/>
    <property type="evidence" value="ECO:0007669"/>
    <property type="project" value="UniProtKB-UniRule"/>
</dbReference>
<comment type="caution">
    <text evidence="8">The sequence shown here is derived from an EMBL/GenBank/DDBJ whole genome shotgun (WGS) entry which is preliminary data.</text>
</comment>
<dbReference type="NCBIfam" id="TIGR00065">
    <property type="entry name" value="ftsZ"/>
    <property type="match status" value="1"/>
</dbReference>
<dbReference type="FunFam" id="3.40.50.1440:FF:000001">
    <property type="entry name" value="Cell division protein FtsZ"/>
    <property type="match status" value="1"/>
</dbReference>
<dbReference type="GO" id="GO:0051258">
    <property type="term" value="P:protein polymerization"/>
    <property type="evidence" value="ECO:0007669"/>
    <property type="project" value="UniProtKB-UniRule"/>
</dbReference>
<dbReference type="InterPro" id="IPR000158">
    <property type="entry name" value="Cell_div_FtsZ"/>
</dbReference>
<evidence type="ECO:0000313" key="9">
    <source>
        <dbReference type="Proteomes" id="UP000034349"/>
    </source>
</evidence>
<dbReference type="InterPro" id="IPR036525">
    <property type="entry name" value="Tubulin/FtsZ_GTPase_sf"/>
</dbReference>
<feature type="binding site" evidence="4">
    <location>
        <begin position="21"/>
        <end position="25"/>
    </location>
    <ligand>
        <name>GTP</name>
        <dbReference type="ChEBI" id="CHEBI:37565"/>
    </ligand>
</feature>
<dbReference type="InterPro" id="IPR037103">
    <property type="entry name" value="Tubulin/FtsZ-like_C"/>
</dbReference>
<proteinExistence type="inferred from homology"/>
<protein>
    <recommendedName>
        <fullName evidence="4 5">Cell division protein FtsZ</fullName>
    </recommendedName>
</protein>
<evidence type="ECO:0000256" key="2">
    <source>
        <dbReference type="ARBA" id="ARBA00022741"/>
    </source>
</evidence>
<dbReference type="Gene3D" id="3.30.1330.20">
    <property type="entry name" value="Tubulin/FtsZ, C-terminal domain"/>
    <property type="match status" value="1"/>
</dbReference>
<dbReference type="Pfam" id="PF00091">
    <property type="entry name" value="Tubulin"/>
    <property type="match status" value="1"/>
</dbReference>
<accession>A0A0G0C1U5</accession>
<dbReference type="InterPro" id="IPR018316">
    <property type="entry name" value="Tubulin/FtsZ_2-layer-sand-dom"/>
</dbReference>
<dbReference type="SUPFAM" id="SSF55307">
    <property type="entry name" value="Tubulin C-terminal domain-like"/>
    <property type="match status" value="1"/>
</dbReference>
<dbReference type="AlphaFoldDB" id="A0A0G0C1U5"/>
<comment type="subunit">
    <text evidence="4">Homodimer. Polymerizes to form a dynamic ring structure in a strictly GTP-dependent manner. Interacts directly with several other division proteins.</text>
</comment>
<comment type="function">
    <text evidence="4">Essential cell division protein that forms a contractile ring structure (Z ring) at the future cell division site. The regulation of the ring assembly controls the timing and the location of cell division. One of the functions of the FtsZ ring is to recruit other cell division proteins to the septum to produce a new cell wall between the dividing cells. Binds GTP and shows GTPase activity.</text>
</comment>
<comment type="similarity">
    <text evidence="1 4">Belongs to the FtsZ family.</text>
</comment>
<feature type="binding site" evidence="4">
    <location>
        <position position="139"/>
    </location>
    <ligand>
        <name>GTP</name>
        <dbReference type="ChEBI" id="CHEBI:37565"/>
    </ligand>
</feature>
<dbReference type="SMART" id="SM00864">
    <property type="entry name" value="Tubulin"/>
    <property type="match status" value="1"/>
</dbReference>
<dbReference type="Pfam" id="PF12327">
    <property type="entry name" value="FtsZ_C"/>
    <property type="match status" value="1"/>
</dbReference>
<evidence type="ECO:0000256" key="1">
    <source>
        <dbReference type="ARBA" id="ARBA00009690"/>
    </source>
</evidence>
<dbReference type="InterPro" id="IPR045061">
    <property type="entry name" value="FtsZ/CetZ"/>
</dbReference>
<name>A0A0G0C1U5_9BACT</name>
<dbReference type="GO" id="GO:0005737">
    <property type="term" value="C:cytoplasm"/>
    <property type="evidence" value="ECO:0007669"/>
    <property type="project" value="UniProtKB-SubCell"/>
</dbReference>
<organism evidence="8 9">
    <name type="scientific">Candidatus Roizmanbacteria bacterium GW2011_GWA2_32_13</name>
    <dbReference type="NCBI Taxonomy" id="1618475"/>
    <lineage>
        <taxon>Bacteria</taxon>
        <taxon>Candidatus Roizmaniibacteriota</taxon>
    </lineage>
</organism>
<comment type="subcellular location">
    <subcellularLocation>
        <location evidence="4">Cytoplasm</location>
    </subcellularLocation>
    <text evidence="4">Assembles at midcell at the inner surface of the cytoplasmic membrane.</text>
</comment>
<reference evidence="8 9" key="1">
    <citation type="journal article" date="2015" name="Nature">
        <title>rRNA introns, odd ribosomes, and small enigmatic genomes across a large radiation of phyla.</title>
        <authorList>
            <person name="Brown C.T."/>
            <person name="Hug L.A."/>
            <person name="Thomas B.C."/>
            <person name="Sharon I."/>
            <person name="Castelle C.J."/>
            <person name="Singh A."/>
            <person name="Wilkins M.J."/>
            <person name="Williams K.H."/>
            <person name="Banfield J.F."/>
        </authorList>
    </citation>
    <scope>NUCLEOTIDE SEQUENCE [LARGE SCALE GENOMIC DNA]</scope>
</reference>
<dbReference type="PANTHER" id="PTHR30314">
    <property type="entry name" value="CELL DIVISION PROTEIN FTSZ-RELATED"/>
    <property type="match status" value="1"/>
</dbReference>
<dbReference type="GO" id="GO:0032153">
    <property type="term" value="C:cell division site"/>
    <property type="evidence" value="ECO:0007669"/>
    <property type="project" value="UniProtKB-UniRule"/>
</dbReference>
<dbReference type="GO" id="GO:0005525">
    <property type="term" value="F:GTP binding"/>
    <property type="evidence" value="ECO:0007669"/>
    <property type="project" value="UniProtKB-UniRule"/>
</dbReference>
<feature type="domain" description="Tubulin/FtsZ GTPase" evidence="6">
    <location>
        <begin position="13"/>
        <end position="205"/>
    </location>
</feature>
<keyword evidence="4" id="KW-0717">Septation</keyword>
<evidence type="ECO:0000256" key="4">
    <source>
        <dbReference type="HAMAP-Rule" id="MF_00909"/>
    </source>
</evidence>
<keyword evidence="4 8" id="KW-0132">Cell division</keyword>
<dbReference type="SMART" id="SM00865">
    <property type="entry name" value="Tubulin_C"/>
    <property type="match status" value="1"/>
</dbReference>
<dbReference type="Gene3D" id="3.40.50.1440">
    <property type="entry name" value="Tubulin/FtsZ, GTPase domain"/>
    <property type="match status" value="1"/>
</dbReference>
<evidence type="ECO:0000313" key="8">
    <source>
        <dbReference type="EMBL" id="KKP37222.1"/>
    </source>
</evidence>
<feature type="binding site" evidence="4">
    <location>
        <position position="187"/>
    </location>
    <ligand>
        <name>GTP</name>
        <dbReference type="ChEBI" id="CHEBI:37565"/>
    </ligand>
</feature>
<dbReference type="Proteomes" id="UP000034349">
    <property type="component" value="Unassembled WGS sequence"/>
</dbReference>
<dbReference type="GO" id="GO:0000917">
    <property type="term" value="P:division septum assembly"/>
    <property type="evidence" value="ECO:0007669"/>
    <property type="project" value="UniProtKB-KW"/>
</dbReference>
<evidence type="ECO:0000259" key="6">
    <source>
        <dbReference type="SMART" id="SM00864"/>
    </source>
</evidence>
<evidence type="ECO:0000256" key="3">
    <source>
        <dbReference type="ARBA" id="ARBA00023134"/>
    </source>
</evidence>
<dbReference type="InterPro" id="IPR003008">
    <property type="entry name" value="Tubulin_FtsZ_GTPase"/>
</dbReference>
<dbReference type="HAMAP" id="MF_00909">
    <property type="entry name" value="FtsZ"/>
    <property type="match status" value="1"/>
</dbReference>